<proteinExistence type="predicted"/>
<dbReference type="AlphaFoldDB" id="C5L4D9"/>
<evidence type="ECO:0000313" key="2">
    <source>
        <dbReference type="Proteomes" id="UP000007800"/>
    </source>
</evidence>
<dbReference type="EMBL" id="GG679081">
    <property type="protein sequence ID" value="EER08376.1"/>
    <property type="molecule type" value="Genomic_DNA"/>
</dbReference>
<keyword evidence="2" id="KW-1185">Reference proteome</keyword>
<gene>
    <name evidence="1" type="ORF">Pmar_PMAR000415</name>
</gene>
<accession>C5L4D9</accession>
<protein>
    <submittedName>
        <fullName evidence="1">Uncharacterized protein</fullName>
    </submittedName>
</protein>
<organism evidence="2">
    <name type="scientific">Perkinsus marinus (strain ATCC 50983 / TXsc)</name>
    <dbReference type="NCBI Taxonomy" id="423536"/>
    <lineage>
        <taxon>Eukaryota</taxon>
        <taxon>Sar</taxon>
        <taxon>Alveolata</taxon>
        <taxon>Perkinsozoa</taxon>
        <taxon>Perkinsea</taxon>
        <taxon>Perkinsida</taxon>
        <taxon>Perkinsidae</taxon>
        <taxon>Perkinsus</taxon>
    </lineage>
</organism>
<sequence>MTLDKTVRQVAGKMKEIQAKFASGEIASDRFKLEDFLCQCEQFPLGCRPITLAELGAGFPVYFDFMKALRNLVVMLFLVSPSAPVVSNVNADSMDLMIPIGQPKVKLAWFTAGEPLR</sequence>
<dbReference type="GeneID" id="9041240"/>
<reference evidence="1 2" key="1">
    <citation type="submission" date="2008-07" db="EMBL/GenBank/DDBJ databases">
        <authorList>
            <person name="El-Sayed N."/>
            <person name="Caler E."/>
            <person name="Inman J."/>
            <person name="Amedeo P."/>
            <person name="Hass B."/>
            <person name="Wortman J."/>
        </authorList>
    </citation>
    <scope>NUCLEOTIDE SEQUENCE [LARGE SCALE GENOMIC DNA]</scope>
    <source>
        <strain evidence="2">ATCC 50983 / TXsc</strain>
    </source>
</reference>
<evidence type="ECO:0000313" key="1">
    <source>
        <dbReference type="EMBL" id="EER08376.1"/>
    </source>
</evidence>
<name>C5L4D9_PERM5</name>
<dbReference type="InParanoid" id="C5L4D9"/>
<dbReference type="Proteomes" id="UP000007800">
    <property type="component" value="Unassembled WGS sequence"/>
</dbReference>
<dbReference type="RefSeq" id="XP_002776560.1">
    <property type="nucleotide sequence ID" value="XM_002776514.1"/>
</dbReference>